<evidence type="ECO:0000256" key="2">
    <source>
        <dbReference type="SAM" id="MobiDB-lite"/>
    </source>
</evidence>
<protein>
    <recommendedName>
        <fullName evidence="3">AATF leucine zipper-containing domain-containing protein</fullName>
    </recommendedName>
</protein>
<name>A0A0N0P5P4_LEPSE</name>
<evidence type="ECO:0000259" key="3">
    <source>
        <dbReference type="Pfam" id="PF13339"/>
    </source>
</evidence>
<feature type="compositionally biased region" description="Acidic residues" evidence="2">
    <location>
        <begin position="147"/>
        <end position="170"/>
    </location>
</feature>
<keyword evidence="5" id="KW-1185">Reference proteome</keyword>
<dbReference type="GO" id="GO:0005730">
    <property type="term" value="C:nucleolus"/>
    <property type="evidence" value="ECO:0007669"/>
    <property type="project" value="TreeGrafter"/>
</dbReference>
<keyword evidence="1" id="KW-0175">Coiled coil</keyword>
<dbReference type="PANTHER" id="PTHR15565">
    <property type="entry name" value="AATF PROTEIN APOPTOSIS ANTAGONIZING TRANSCRIPTION FACTOR"/>
    <property type="match status" value="1"/>
</dbReference>
<dbReference type="OMA" id="EVERYHE"/>
<organism evidence="4 5">
    <name type="scientific">Leptomonas seymouri</name>
    <dbReference type="NCBI Taxonomy" id="5684"/>
    <lineage>
        <taxon>Eukaryota</taxon>
        <taxon>Discoba</taxon>
        <taxon>Euglenozoa</taxon>
        <taxon>Kinetoplastea</taxon>
        <taxon>Metakinetoplastina</taxon>
        <taxon>Trypanosomatida</taxon>
        <taxon>Trypanosomatidae</taxon>
        <taxon>Leishmaniinae</taxon>
        <taxon>Leptomonas</taxon>
    </lineage>
</organism>
<accession>A0A0N0P5P4</accession>
<feature type="region of interest" description="Disordered" evidence="2">
    <location>
        <begin position="73"/>
        <end position="114"/>
    </location>
</feature>
<feature type="domain" description="AATF leucine zipper-containing" evidence="3">
    <location>
        <begin position="290"/>
        <end position="447"/>
    </location>
</feature>
<comment type="caution">
    <text evidence="4">The sequence shown here is derived from an EMBL/GenBank/DDBJ whole genome shotgun (WGS) entry which is preliminary data.</text>
</comment>
<reference evidence="4 5" key="1">
    <citation type="journal article" date="2015" name="PLoS Pathog.">
        <title>Leptomonas seymouri: Adaptations to the Dixenous Life Cycle Analyzed by Genome Sequencing, Transcriptome Profiling and Co-infection with Leishmania donovani.</title>
        <authorList>
            <person name="Kraeva N."/>
            <person name="Butenko A."/>
            <person name="Hlavacova J."/>
            <person name="Kostygov A."/>
            <person name="Myskova J."/>
            <person name="Grybchuk D."/>
            <person name="Lestinova T."/>
            <person name="Votypka J."/>
            <person name="Volf P."/>
            <person name="Opperdoes F."/>
            <person name="Flegontov P."/>
            <person name="Lukes J."/>
            <person name="Yurchenko V."/>
        </authorList>
    </citation>
    <scope>NUCLEOTIDE SEQUENCE [LARGE SCALE GENOMIC DNA]</scope>
    <source>
        <strain evidence="4 5">ATCC 30220</strain>
    </source>
</reference>
<proteinExistence type="predicted"/>
<feature type="coiled-coil region" evidence="1">
    <location>
        <begin position="345"/>
        <end position="379"/>
    </location>
</feature>
<dbReference type="InterPro" id="IPR039223">
    <property type="entry name" value="AATF/Bfr2"/>
</dbReference>
<dbReference type="Proteomes" id="UP000038009">
    <property type="component" value="Unassembled WGS sequence"/>
</dbReference>
<sequence length="606" mass="65757">MPRFNSSSGRQTVVALKHKKKSLADVVNEQLTASALGGGNGSDDGMEYAEGGIAEDFDMDDYSNDAFGEEDAKSAKAAGRTAAASGKNGRRIKTGAAAASRLRHRGPLDASLSEGKYSATPISVEAAVDNIFGALDMGDMDAEGEEYLSDEDAGSFGEGDDSDREVESSDYAETGAGKAKKEPATRKRRRAKDLTEDEYTAWLERKSQKEMKSGRLRRPLSFGGGGSGVNGVDDAVVNSEEADILRQLNELRQTQHISLVPSADAGAAGESGSSTAAAAAQSDAKSTRDTVQQFIMVYGQLLRLRVLLQPAVTRAISVPQYYARPLFLERDAAVEKEAMATAASAEEGLNVVEQLKEQREAAMEKYEELQEDIEGVLAILYATATQRSAKYGDDVEREGDGEAHDSSDARMAGQRAKAEVPSYRAVEKYHERVLRHADACLDHWGSKLVQANSAKLKTISQPLPQQIAAVLTARSRLRARVQKNRSHVAILAHPEHVRASTSADVKAQRALHVAEGDVDAEIYDDADFVRELVRRGGAVANQLEQKVKDMQLTLLPSREGARKGFHRITKGKAVNYEPRPKLVGFMMAESLEDTQRNDVVVKNLFQ</sequence>
<dbReference type="OrthoDB" id="278618at2759"/>
<feature type="region of interest" description="Disordered" evidence="2">
    <location>
        <begin position="147"/>
        <end position="193"/>
    </location>
</feature>
<dbReference type="EMBL" id="LJSK01000119">
    <property type="protein sequence ID" value="KPI86706.1"/>
    <property type="molecule type" value="Genomic_DNA"/>
</dbReference>
<feature type="compositionally biased region" description="Low complexity" evidence="2">
    <location>
        <begin position="75"/>
        <end position="87"/>
    </location>
</feature>
<dbReference type="AlphaFoldDB" id="A0A0N0P5P4"/>
<dbReference type="PANTHER" id="PTHR15565:SF0">
    <property type="entry name" value="PROTEIN AATF"/>
    <property type="match status" value="1"/>
</dbReference>
<evidence type="ECO:0000313" key="4">
    <source>
        <dbReference type="EMBL" id="KPI86706.1"/>
    </source>
</evidence>
<gene>
    <name evidence="4" type="ORF">ABL78_4222</name>
</gene>
<feature type="compositionally biased region" description="Basic and acidic residues" evidence="2">
    <location>
        <begin position="391"/>
        <end position="408"/>
    </location>
</feature>
<dbReference type="Pfam" id="PF13339">
    <property type="entry name" value="AATF-Che1"/>
    <property type="match status" value="1"/>
</dbReference>
<dbReference type="VEuPathDB" id="TriTrypDB:Lsey_0119_0080"/>
<evidence type="ECO:0000256" key="1">
    <source>
        <dbReference type="SAM" id="Coils"/>
    </source>
</evidence>
<feature type="region of interest" description="Disordered" evidence="2">
    <location>
        <begin position="391"/>
        <end position="416"/>
    </location>
</feature>
<evidence type="ECO:0000313" key="5">
    <source>
        <dbReference type="Proteomes" id="UP000038009"/>
    </source>
</evidence>
<dbReference type="InterPro" id="IPR025160">
    <property type="entry name" value="AATF"/>
</dbReference>